<dbReference type="EMBL" id="QMBQ01000009">
    <property type="protein sequence ID" value="RAZ72993.1"/>
    <property type="molecule type" value="Genomic_DNA"/>
</dbReference>
<evidence type="ECO:0000313" key="3">
    <source>
        <dbReference type="Proteomes" id="UP000251956"/>
    </source>
</evidence>
<evidence type="ECO:0000313" key="2">
    <source>
        <dbReference type="EMBL" id="RAZ72993.1"/>
    </source>
</evidence>
<comment type="caution">
    <text evidence="2">The sequence shown here is derived from an EMBL/GenBank/DDBJ whole genome shotgun (WGS) entry which is preliminary data.</text>
</comment>
<feature type="domain" description="PD-(D/E)XK endonuclease-like" evidence="1">
    <location>
        <begin position="2"/>
        <end position="308"/>
    </location>
</feature>
<dbReference type="OrthoDB" id="7888926at2"/>
<dbReference type="RefSeq" id="WP_112130196.1">
    <property type="nucleotide sequence ID" value="NZ_QMBQ01000009.1"/>
</dbReference>
<accession>A0A330GJY6</accession>
<dbReference type="Proteomes" id="UP000251956">
    <property type="component" value="Unassembled WGS sequence"/>
</dbReference>
<name>A0A330GJY6_9HYPH</name>
<protein>
    <recommendedName>
        <fullName evidence="1">PD-(D/E)XK endonuclease-like domain-containing protein</fullName>
    </recommendedName>
</protein>
<dbReference type="AlphaFoldDB" id="A0A330GJY6"/>
<keyword evidence="3" id="KW-1185">Reference proteome</keyword>
<organism evidence="2 3">
    <name type="scientific">Mesorhizobium atlanticum</name>
    <dbReference type="NCBI Taxonomy" id="2233532"/>
    <lineage>
        <taxon>Bacteria</taxon>
        <taxon>Pseudomonadati</taxon>
        <taxon>Pseudomonadota</taxon>
        <taxon>Alphaproteobacteria</taxon>
        <taxon>Hyphomicrobiales</taxon>
        <taxon>Phyllobacteriaceae</taxon>
        <taxon>Mesorhizobium</taxon>
    </lineage>
</organism>
<dbReference type="Pfam" id="PF12705">
    <property type="entry name" value="PDDEXK_1"/>
    <property type="match status" value="1"/>
</dbReference>
<evidence type="ECO:0000259" key="1">
    <source>
        <dbReference type="Pfam" id="PF12705"/>
    </source>
</evidence>
<gene>
    <name evidence="2" type="ORF">DPM35_26775</name>
</gene>
<dbReference type="InterPro" id="IPR038726">
    <property type="entry name" value="PDDEXK_AddAB-type"/>
</dbReference>
<reference evidence="2 3" key="1">
    <citation type="submission" date="2018-07" db="EMBL/GenBank/DDBJ databases">
        <title>Diversity of Mesorhizobium strains in Brazil.</title>
        <authorList>
            <person name="Helene L.C.F."/>
            <person name="Dall'Agnol R."/>
            <person name="Delamuta J.R.M."/>
            <person name="Hungria M."/>
        </authorList>
    </citation>
    <scope>NUCLEOTIDE SEQUENCE [LARGE SCALE GENOMIC DNA]</scope>
    <source>
        <strain evidence="2 3">CNPSo 3140</strain>
    </source>
</reference>
<sequence length="315" mass="35935">MRWSYSSARMYRQCQRKWFYANVMASTGRVKDEARLRARRLKSLSTLSAWRGQIVDTVISERIVPELDFDERLTLRQAKEHARQLFDKQRQFAETHRKEDLTLVKSHHGDAFLLLFEHAYGRDVAVADYDAAWDDIVTALTNLYHLDDFRAGVAAGWSFHAQPRLHFNILGNLEGSAFPDLIVYTGGAPIQIIDWKVHADGANDARDQLASYAIALSRMDKPNREFPDKWQAPPHEIVLKEVQLLLGDVREHVLTAADLEDAELFMMETAFAMSEAPGGGKYEDSDIDEFDVATNAETCTTCAFRIICWEDARHA</sequence>
<proteinExistence type="predicted"/>